<dbReference type="InterPro" id="IPR000524">
    <property type="entry name" value="Tscrpt_reg_HTH_GntR"/>
</dbReference>
<dbReference type="SUPFAM" id="SSF46785">
    <property type="entry name" value="Winged helix' DNA-binding domain"/>
    <property type="match status" value="1"/>
</dbReference>
<proteinExistence type="predicted"/>
<dbReference type="InterPro" id="IPR036390">
    <property type="entry name" value="WH_DNA-bd_sf"/>
</dbReference>
<evidence type="ECO:0000256" key="1">
    <source>
        <dbReference type="ARBA" id="ARBA00023015"/>
    </source>
</evidence>
<dbReference type="Pfam" id="PF00532">
    <property type="entry name" value="Peripla_BP_1"/>
    <property type="match status" value="1"/>
</dbReference>
<dbReference type="PANTHER" id="PTHR30146">
    <property type="entry name" value="LACI-RELATED TRANSCRIPTIONAL REPRESSOR"/>
    <property type="match status" value="1"/>
</dbReference>
<dbReference type="InterPro" id="IPR001761">
    <property type="entry name" value="Peripla_BP/Lac1_sug-bd_dom"/>
</dbReference>
<evidence type="ECO:0000259" key="4">
    <source>
        <dbReference type="PROSITE" id="PS50949"/>
    </source>
</evidence>
<dbReference type="InterPro" id="IPR036388">
    <property type="entry name" value="WH-like_DNA-bd_sf"/>
</dbReference>
<evidence type="ECO:0000256" key="3">
    <source>
        <dbReference type="ARBA" id="ARBA00023163"/>
    </source>
</evidence>
<dbReference type="Proteomes" id="UP000813384">
    <property type="component" value="Unassembled WGS sequence"/>
</dbReference>
<reference evidence="5" key="2">
    <citation type="submission" date="2021-11" db="EMBL/GenBank/DDBJ databases">
        <authorList>
            <person name="Gilroy R."/>
        </authorList>
    </citation>
    <scope>NUCLEOTIDE SEQUENCE</scope>
    <source>
        <strain evidence="5">150</strain>
    </source>
</reference>
<dbReference type="GO" id="GO:0000976">
    <property type="term" value="F:transcription cis-regulatory region binding"/>
    <property type="evidence" value="ECO:0007669"/>
    <property type="project" value="TreeGrafter"/>
</dbReference>
<dbReference type="CDD" id="cd01541">
    <property type="entry name" value="PBP1_AraR"/>
    <property type="match status" value="1"/>
</dbReference>
<reference evidence="5" key="1">
    <citation type="journal article" date="2021" name="PeerJ">
        <title>Extensive microbial diversity within the chicken gut microbiome revealed by metagenomics and culture.</title>
        <authorList>
            <person name="Gilroy R."/>
            <person name="Ravi A."/>
            <person name="Getino M."/>
            <person name="Pursley I."/>
            <person name="Horton D.L."/>
            <person name="Alikhan N.F."/>
            <person name="Baker D."/>
            <person name="Gharbi K."/>
            <person name="Hall N."/>
            <person name="Watson M."/>
            <person name="Adriaenssens E.M."/>
            <person name="Foster-Nyarko E."/>
            <person name="Jarju S."/>
            <person name="Secka A."/>
            <person name="Antonio M."/>
            <person name="Oren A."/>
            <person name="Chaudhuri R.R."/>
            <person name="La Ragione R."/>
            <person name="Hildebrand F."/>
            <person name="Pallen M.J."/>
        </authorList>
    </citation>
    <scope>NUCLEOTIDE SEQUENCE</scope>
    <source>
        <strain evidence="5">150</strain>
    </source>
</reference>
<dbReference type="PANTHER" id="PTHR30146:SF150">
    <property type="entry name" value="ARABINOSE METABOLISM TRANSCRIPTIONAL REPRESSOR"/>
    <property type="match status" value="1"/>
</dbReference>
<comment type="caution">
    <text evidence="5">The sequence shown here is derived from an EMBL/GenBank/DDBJ whole genome shotgun (WGS) entry which is preliminary data.</text>
</comment>
<keyword evidence="2" id="KW-0238">DNA-binding</keyword>
<dbReference type="PRINTS" id="PR00035">
    <property type="entry name" value="HTHGNTR"/>
</dbReference>
<keyword evidence="1" id="KW-0805">Transcription regulation</keyword>
<dbReference type="Pfam" id="PF00392">
    <property type="entry name" value="GntR"/>
    <property type="match status" value="1"/>
</dbReference>
<name>A0A9E4DRD6_9ENTE</name>
<protein>
    <submittedName>
        <fullName evidence="5">GntR family transcriptional regulator</fullName>
    </submittedName>
</protein>
<dbReference type="SMART" id="SM00345">
    <property type="entry name" value="HTH_GNTR"/>
    <property type="match status" value="1"/>
</dbReference>
<evidence type="ECO:0000256" key="2">
    <source>
        <dbReference type="ARBA" id="ARBA00023125"/>
    </source>
</evidence>
<dbReference type="Gene3D" id="3.40.50.2300">
    <property type="match status" value="2"/>
</dbReference>
<gene>
    <name evidence="5" type="ORF">K8V42_04295</name>
</gene>
<dbReference type="CDD" id="cd07377">
    <property type="entry name" value="WHTH_GntR"/>
    <property type="match status" value="1"/>
</dbReference>
<dbReference type="AlphaFoldDB" id="A0A9E4DRD6"/>
<dbReference type="EMBL" id="JAJJVO010000066">
    <property type="protein sequence ID" value="MCC9273493.1"/>
    <property type="molecule type" value="Genomic_DNA"/>
</dbReference>
<keyword evidence="3" id="KW-0804">Transcription</keyword>
<dbReference type="Gene3D" id="1.10.10.10">
    <property type="entry name" value="Winged helix-like DNA-binding domain superfamily/Winged helix DNA-binding domain"/>
    <property type="match status" value="1"/>
</dbReference>
<organism evidence="5 6">
    <name type="scientific">Enterococcus aquimarinus</name>
    <dbReference type="NCBI Taxonomy" id="328396"/>
    <lineage>
        <taxon>Bacteria</taxon>
        <taxon>Bacillati</taxon>
        <taxon>Bacillota</taxon>
        <taxon>Bacilli</taxon>
        <taxon>Lactobacillales</taxon>
        <taxon>Enterococcaceae</taxon>
        <taxon>Enterococcus</taxon>
    </lineage>
</organism>
<dbReference type="SUPFAM" id="SSF53822">
    <property type="entry name" value="Periplasmic binding protein-like I"/>
    <property type="match status" value="1"/>
</dbReference>
<evidence type="ECO:0000313" key="6">
    <source>
        <dbReference type="Proteomes" id="UP000813384"/>
    </source>
</evidence>
<dbReference type="InterPro" id="IPR033532">
    <property type="entry name" value="AraR_ligand_bind_dom"/>
</dbReference>
<dbReference type="GO" id="GO:0003700">
    <property type="term" value="F:DNA-binding transcription factor activity"/>
    <property type="evidence" value="ECO:0007669"/>
    <property type="project" value="InterPro"/>
</dbReference>
<accession>A0A9E4DRD6</accession>
<feature type="domain" description="HTH gntR-type" evidence="4">
    <location>
        <begin position="2"/>
        <end position="70"/>
    </location>
</feature>
<dbReference type="PROSITE" id="PS50949">
    <property type="entry name" value="HTH_GNTR"/>
    <property type="match status" value="1"/>
</dbReference>
<sequence>MKPKYIQLSDKLRLEIEEMTYKEGELIPSENTLQETYGFSRHTVRQAIGVLVNEGLLRTEKGSGTYVAKKEIAVSVRKKTIGVIMTYLSDYIFPSIIRGIEKELSAQGYALLLGTTNNNHEKERECLQQMMEQEVDGLIIEPTKSNQYNPNLSYYVDLKEKGIPYLMINALYEELGVQHICVDDTQSGYLATNHLIEKGHQQLLLVTKIDDLQGKYRMKGFIRAIEEAKLQFRPADIVTYTTETKESVIEELLVCLAQGNTDITGIVAYNDEIASHLIKGLSEKGLSIPNDFSIIGNDDSNLRITGNITLTTLSHPKEAMGELAATYILKDIQHEAITNYYFKPVLIEGQSVRAL</sequence>
<dbReference type="InterPro" id="IPR028082">
    <property type="entry name" value="Peripla_BP_I"/>
</dbReference>
<evidence type="ECO:0000313" key="5">
    <source>
        <dbReference type="EMBL" id="MCC9273493.1"/>
    </source>
</evidence>